<feature type="region of interest" description="Disordered" evidence="1">
    <location>
        <begin position="25"/>
        <end position="56"/>
    </location>
</feature>
<gene>
    <name evidence="2" type="ORF">C6P37_15200</name>
</gene>
<evidence type="ECO:0000313" key="3">
    <source>
        <dbReference type="Proteomes" id="UP000257014"/>
    </source>
</evidence>
<dbReference type="EMBL" id="QEWE01000034">
    <property type="protein sequence ID" value="REJ25137.1"/>
    <property type="molecule type" value="Genomic_DNA"/>
</dbReference>
<evidence type="ECO:0000256" key="1">
    <source>
        <dbReference type="SAM" id="MobiDB-lite"/>
    </source>
</evidence>
<organism evidence="2 3">
    <name type="scientific">Caldibacillus debilis</name>
    <dbReference type="NCBI Taxonomy" id="301148"/>
    <lineage>
        <taxon>Bacteria</taxon>
        <taxon>Bacillati</taxon>
        <taxon>Bacillota</taxon>
        <taxon>Bacilli</taxon>
        <taxon>Bacillales</taxon>
        <taxon>Bacillaceae</taxon>
        <taxon>Caldibacillus</taxon>
    </lineage>
</organism>
<comment type="caution">
    <text evidence="2">The sequence shown here is derived from an EMBL/GenBank/DDBJ whole genome shotgun (WGS) entry which is preliminary data.</text>
</comment>
<evidence type="ECO:0000313" key="2">
    <source>
        <dbReference type="EMBL" id="REJ25137.1"/>
    </source>
</evidence>
<proteinExistence type="predicted"/>
<dbReference type="Proteomes" id="UP000257014">
    <property type="component" value="Unassembled WGS sequence"/>
</dbReference>
<dbReference type="AlphaFoldDB" id="A0A3E0JYD6"/>
<accession>A0A3E0JYD6</accession>
<reference evidence="2 3" key="1">
    <citation type="submission" date="2018-03" db="EMBL/GenBank/DDBJ databases">
        <authorList>
            <person name="Keele B.F."/>
        </authorList>
    </citation>
    <scope>NUCLEOTIDE SEQUENCE [LARGE SCALE GENOMIC DNA]</scope>
    <source>
        <strain evidence="2">ZCTH4_d</strain>
    </source>
</reference>
<name>A0A3E0JYD6_9BACI</name>
<sequence length="81" mass="8987">MRIGGKGSAKTDSLQKWLKIQEPVRLFPAAKKPHAPGQGKIPPSGSKRDRPLPPKFPPEMKAAYTFLCKDSYAKLTLQKAR</sequence>
<protein>
    <submittedName>
        <fullName evidence="2">Uncharacterized protein</fullName>
    </submittedName>
</protein>